<keyword evidence="4" id="KW-0805">Transcription regulation</keyword>
<name>A0A401WB61_STREY</name>
<feature type="DNA-binding region" description="OmpR/PhoB-type" evidence="7">
    <location>
        <begin position="281"/>
        <end position="380"/>
    </location>
</feature>
<dbReference type="SMART" id="SM00862">
    <property type="entry name" value="Trans_reg_C"/>
    <property type="match status" value="2"/>
</dbReference>
<dbReference type="Pfam" id="PF03704">
    <property type="entry name" value="BTAD"/>
    <property type="match status" value="2"/>
</dbReference>
<organism evidence="10 11">
    <name type="scientific">Streptomyces paromomycinus</name>
    <name type="common">Streptomyces rimosus subsp. paromomycinus</name>
    <dbReference type="NCBI Taxonomy" id="92743"/>
    <lineage>
        <taxon>Bacteria</taxon>
        <taxon>Bacillati</taxon>
        <taxon>Actinomycetota</taxon>
        <taxon>Actinomycetes</taxon>
        <taxon>Kitasatosporales</taxon>
        <taxon>Streptomycetaceae</taxon>
        <taxon>Streptomyces</taxon>
    </lineage>
</organism>
<accession>A0A401WB61</accession>
<keyword evidence="6" id="KW-0804">Transcription</keyword>
<keyword evidence="3" id="KW-0902">Two-component regulatory system</keyword>
<evidence type="ECO:0000256" key="3">
    <source>
        <dbReference type="ARBA" id="ARBA00023012"/>
    </source>
</evidence>
<dbReference type="Gene3D" id="3.40.50.300">
    <property type="entry name" value="P-loop containing nucleotide triphosphate hydrolases"/>
    <property type="match status" value="1"/>
</dbReference>
<dbReference type="SUPFAM" id="SSF48452">
    <property type="entry name" value="TPR-like"/>
    <property type="match status" value="4"/>
</dbReference>
<feature type="compositionally biased region" description="Pro residues" evidence="8">
    <location>
        <begin position="268"/>
        <end position="280"/>
    </location>
</feature>
<keyword evidence="2" id="KW-0677">Repeat</keyword>
<feature type="compositionally biased region" description="Low complexity" evidence="8">
    <location>
        <begin position="253"/>
        <end position="267"/>
    </location>
</feature>
<dbReference type="InterPro" id="IPR005158">
    <property type="entry name" value="BTAD"/>
</dbReference>
<evidence type="ECO:0000256" key="5">
    <source>
        <dbReference type="ARBA" id="ARBA00023125"/>
    </source>
</evidence>
<keyword evidence="5 7" id="KW-0238">DNA-binding</keyword>
<dbReference type="InterPro" id="IPR016032">
    <property type="entry name" value="Sig_transdc_resp-reg_C-effctor"/>
</dbReference>
<dbReference type="InterPro" id="IPR002182">
    <property type="entry name" value="NB-ARC"/>
</dbReference>
<evidence type="ECO:0000313" key="10">
    <source>
        <dbReference type="EMBL" id="GCD46585.1"/>
    </source>
</evidence>
<dbReference type="SUPFAM" id="SSF52540">
    <property type="entry name" value="P-loop containing nucleoside triphosphate hydrolases"/>
    <property type="match status" value="1"/>
</dbReference>
<dbReference type="GO" id="GO:0003677">
    <property type="term" value="F:DNA binding"/>
    <property type="evidence" value="ECO:0007669"/>
    <property type="project" value="UniProtKB-UniRule"/>
</dbReference>
<dbReference type="InterPro" id="IPR011990">
    <property type="entry name" value="TPR-like_helical_dom_sf"/>
</dbReference>
<dbReference type="Proteomes" id="UP000286746">
    <property type="component" value="Unassembled WGS sequence"/>
</dbReference>
<dbReference type="EMBL" id="BHZD01000001">
    <property type="protein sequence ID" value="GCD46585.1"/>
    <property type="molecule type" value="Genomic_DNA"/>
</dbReference>
<protein>
    <submittedName>
        <fullName evidence="10">Regulatory protein AfsR</fullName>
    </submittedName>
</protein>
<dbReference type="InterPro" id="IPR051677">
    <property type="entry name" value="AfsR-DnrI-RedD_regulator"/>
</dbReference>
<gene>
    <name evidence="10" type="primary">afsR_5</name>
    <name evidence="10" type="ORF">GKJPGBOP_06336</name>
</gene>
<evidence type="ECO:0000313" key="11">
    <source>
        <dbReference type="Proteomes" id="UP000286746"/>
    </source>
</evidence>
<evidence type="ECO:0000256" key="1">
    <source>
        <dbReference type="ARBA" id="ARBA00005820"/>
    </source>
</evidence>
<dbReference type="GO" id="GO:0000160">
    <property type="term" value="P:phosphorelay signal transduction system"/>
    <property type="evidence" value="ECO:0007669"/>
    <property type="project" value="UniProtKB-KW"/>
</dbReference>
<evidence type="ECO:0000256" key="8">
    <source>
        <dbReference type="SAM" id="MobiDB-lite"/>
    </source>
</evidence>
<dbReference type="Pfam" id="PF00486">
    <property type="entry name" value="Trans_reg_C"/>
    <property type="match status" value="2"/>
</dbReference>
<feature type="region of interest" description="Disordered" evidence="8">
    <location>
        <begin position="253"/>
        <end position="287"/>
    </location>
</feature>
<dbReference type="SMART" id="SM00028">
    <property type="entry name" value="TPR"/>
    <property type="match status" value="4"/>
</dbReference>
<evidence type="ECO:0000256" key="4">
    <source>
        <dbReference type="ARBA" id="ARBA00023015"/>
    </source>
</evidence>
<evidence type="ECO:0000256" key="7">
    <source>
        <dbReference type="PROSITE-ProRule" id="PRU01091"/>
    </source>
</evidence>
<dbReference type="SMART" id="SM01043">
    <property type="entry name" value="BTAD"/>
    <property type="match status" value="2"/>
</dbReference>
<dbReference type="CDD" id="cd15831">
    <property type="entry name" value="BTAD"/>
    <property type="match status" value="2"/>
</dbReference>
<dbReference type="PROSITE" id="PS51755">
    <property type="entry name" value="OMPR_PHOB"/>
    <property type="match status" value="1"/>
</dbReference>
<dbReference type="Gene3D" id="1.25.40.10">
    <property type="entry name" value="Tetratricopeptide repeat domain"/>
    <property type="match status" value="3"/>
</dbReference>
<dbReference type="Gene3D" id="1.10.10.10">
    <property type="entry name" value="Winged helix-like DNA-binding domain superfamily/Winged helix DNA-binding domain"/>
    <property type="match status" value="2"/>
</dbReference>
<dbReference type="InterPro" id="IPR001867">
    <property type="entry name" value="OmpR/PhoB-type_DNA-bd"/>
</dbReference>
<comment type="similarity">
    <text evidence="1">Belongs to the AfsR/DnrI/RedD regulatory family.</text>
</comment>
<evidence type="ECO:0000259" key="9">
    <source>
        <dbReference type="PROSITE" id="PS51755"/>
    </source>
</evidence>
<dbReference type="AlphaFoldDB" id="A0A401WB61"/>
<dbReference type="InterPro" id="IPR019734">
    <property type="entry name" value="TPR_rpt"/>
</dbReference>
<dbReference type="PANTHER" id="PTHR35807:SF1">
    <property type="entry name" value="TRANSCRIPTIONAL REGULATOR REDD"/>
    <property type="match status" value="1"/>
</dbReference>
<dbReference type="InterPro" id="IPR036388">
    <property type="entry name" value="WH-like_DNA-bd_sf"/>
</dbReference>
<reference evidence="10 11" key="1">
    <citation type="submission" date="2018-11" db="EMBL/GenBank/DDBJ databases">
        <title>Whole genome sequence of Streptomyces paromomycinus NBRC 15454(T).</title>
        <authorList>
            <person name="Komaki H."/>
            <person name="Tamura T."/>
        </authorList>
    </citation>
    <scope>NUCLEOTIDE SEQUENCE [LARGE SCALE GENOMIC DNA]</scope>
    <source>
        <strain evidence="10 11">NBRC 15454</strain>
    </source>
</reference>
<evidence type="ECO:0000256" key="2">
    <source>
        <dbReference type="ARBA" id="ARBA00022737"/>
    </source>
</evidence>
<dbReference type="Pfam" id="PF00931">
    <property type="entry name" value="NB-ARC"/>
    <property type="match status" value="1"/>
</dbReference>
<dbReference type="InterPro" id="IPR042197">
    <property type="entry name" value="Apaf_helical"/>
</dbReference>
<dbReference type="GO" id="GO:0006355">
    <property type="term" value="P:regulation of DNA-templated transcription"/>
    <property type="evidence" value="ECO:0007669"/>
    <property type="project" value="InterPro"/>
</dbReference>
<comment type="caution">
    <text evidence="10">The sequence shown here is derived from an EMBL/GenBank/DDBJ whole genome shotgun (WGS) entry which is preliminary data.</text>
</comment>
<proteinExistence type="inferred from homology"/>
<dbReference type="Gene3D" id="1.10.8.430">
    <property type="entry name" value="Helical domain of apoptotic protease-activating factors"/>
    <property type="match status" value="1"/>
</dbReference>
<dbReference type="InterPro" id="IPR027417">
    <property type="entry name" value="P-loop_NTPase"/>
</dbReference>
<evidence type="ECO:0000256" key="6">
    <source>
        <dbReference type="ARBA" id="ARBA00023163"/>
    </source>
</evidence>
<dbReference type="PANTHER" id="PTHR35807">
    <property type="entry name" value="TRANSCRIPTIONAL REGULATOR REDD-RELATED"/>
    <property type="match status" value="1"/>
</dbReference>
<dbReference type="GO" id="GO:0043531">
    <property type="term" value="F:ADP binding"/>
    <property type="evidence" value="ECO:0007669"/>
    <property type="project" value="InterPro"/>
</dbReference>
<keyword evidence="11" id="KW-1185">Reference proteome</keyword>
<dbReference type="SUPFAM" id="SSF46894">
    <property type="entry name" value="C-terminal effector domain of the bipartite response regulators"/>
    <property type="match status" value="2"/>
</dbReference>
<dbReference type="PRINTS" id="PR00364">
    <property type="entry name" value="DISEASERSIST"/>
</dbReference>
<feature type="domain" description="OmpR/PhoB-type" evidence="9">
    <location>
        <begin position="281"/>
        <end position="380"/>
    </location>
</feature>
<sequence>MDLEARILGPLQLTLGGVDITPTAIRQQALLAALLLHHGQTVPLTALTAAIWGTDAPATPRNQIQTHVHRIRRQFDKTVGHGTGRRLLPWTQDGYALHLPADRIDLTRFVTAVDTARTQLNEGAPHIARGLLADALAAWRGPALAGLATGTGLAPHVQRLEDLRTEALGLRIAADHRTGHAARTILELRTLVAEHPHDETFHAHLATALHTTGRTTEALRVLERYDAASEAAYGTGLPPRLQALHAAIKNDAEPATAPAPSVTTTTADPPPLAASPPPNRNAPDTHQDSVRFTVLGPVRAWRGTTPLAAGSPQQRALLAVLLLRGGRTATAPELVDALWGEEPPHAALAALRTYASRIRKALGADADLLVAESGGYALRPLGGRPLDLDIDHAERYAAEAEDARAAGDLGAARALLNSALALWDGESLAHLAGPYADNQRTRLEEWRLSLLETRLELDLDLGNHTEAVLELTALTAAHPLRERLRELLMLALYRSGRQAEALAVFADTRRLLADELGVDPAPTLAALHQRILAADPELAGPTPQKSDEPARVVPLQLPATVPDFVTPNAFLAALLNKLAPTGDTFTPVAAISGLPGVGKTTLAVHAAHLARDHFPDGQLYADLQAAHAPADPATVLGSFLRALGTPESDIPDGTHERAARYRALLADRRILVLLDNAHDAAQVRPLLPGTDGSAALVTSRSRLVGLAGARFVDLDVMAPEKALTLFTRIVGEQRAAAEPEAARDVVNACGHLPLAIRIAAARLAARRTWTVAVLAAKLADAHHRLDELRAGDLSVASALELSYRRLTPRQAEAFRLLSLADGPDISLPAAAALLDTEADSTGTATRSPHQPHPPAEELLESLVDTSLLESAAPSRYRFHELVRLYARSRAERDEDPPEARSAALTRLLDHYLATATDAHQLKCPGDRLLDHLTPATRPGTVFTGRSAALDWLSTEGGNLLAAVQQATAPGRDTRELRAATDLLFLTQDLLGPAPLLPQYEQTAHTLAEAAHEAGDTTAEARARLLLSRAHARLGRFRDAEIQSRAALTLGQLADDPVVRGRALHLRGVEALTAHRHTAALTYFTKALDAARHDGDRYGEAAALAHQSRALLALGRKRESLAAADHALRHHRDLGASVRLAHGLYTTGVTLAAAGRLDAARSRYTEALALFHEERQSLWVGLTRYRLAEALLEAGEPSEAARHAEAAFDALLIDGDPWRRAKVLVTLGHALRAAGRPERAHAIWQEALQLFTPLRAPEADDVRALLGLPAARTPAAAHLP</sequence>